<keyword evidence="11" id="KW-0325">Glycoprotein</keyword>
<evidence type="ECO:0000256" key="8">
    <source>
        <dbReference type="ARBA" id="ARBA00022968"/>
    </source>
</evidence>
<evidence type="ECO:0000313" key="18">
    <source>
        <dbReference type="Proteomes" id="UP001187531"/>
    </source>
</evidence>
<evidence type="ECO:0000256" key="3">
    <source>
        <dbReference type="ARBA" id="ARBA00022438"/>
    </source>
</evidence>
<evidence type="ECO:0000256" key="9">
    <source>
        <dbReference type="ARBA" id="ARBA00022989"/>
    </source>
</evidence>
<proteinExistence type="inferred from homology"/>
<dbReference type="AlphaFoldDB" id="A0AA88L8Q3"/>
<evidence type="ECO:0000256" key="6">
    <source>
        <dbReference type="ARBA" id="ARBA00022801"/>
    </source>
</evidence>
<dbReference type="InterPro" id="IPR050278">
    <property type="entry name" value="Serine_Prot_S9B/DPPIV"/>
</dbReference>
<keyword evidence="3" id="KW-0031">Aminopeptidase</keyword>
<dbReference type="Proteomes" id="UP001187531">
    <property type="component" value="Unassembled WGS sequence"/>
</dbReference>
<dbReference type="PANTHER" id="PTHR11731">
    <property type="entry name" value="PROTEASE FAMILY S9B,C DIPEPTIDYL-PEPTIDASE IV-RELATED"/>
    <property type="match status" value="1"/>
</dbReference>
<dbReference type="GO" id="GO:0008239">
    <property type="term" value="F:dipeptidyl-peptidase activity"/>
    <property type="evidence" value="ECO:0007669"/>
    <property type="project" value="TreeGrafter"/>
</dbReference>
<keyword evidence="6" id="KW-0378">Hydrolase</keyword>
<protein>
    <recommendedName>
        <fullName evidence="13">Venom dipeptidyl peptidase 4</fullName>
    </recommendedName>
</protein>
<evidence type="ECO:0000259" key="15">
    <source>
        <dbReference type="Pfam" id="PF00326"/>
    </source>
</evidence>
<organism evidence="17 18">
    <name type="scientific">Artemia franciscana</name>
    <name type="common">Brine shrimp</name>
    <name type="synonym">Artemia sanfranciscana</name>
    <dbReference type="NCBI Taxonomy" id="6661"/>
    <lineage>
        <taxon>Eukaryota</taxon>
        <taxon>Metazoa</taxon>
        <taxon>Ecdysozoa</taxon>
        <taxon>Arthropoda</taxon>
        <taxon>Crustacea</taxon>
        <taxon>Branchiopoda</taxon>
        <taxon>Anostraca</taxon>
        <taxon>Artemiidae</taxon>
        <taxon>Artemia</taxon>
    </lineage>
</organism>
<keyword evidence="7" id="KW-0720">Serine protease</keyword>
<dbReference type="GO" id="GO:0012505">
    <property type="term" value="C:endomembrane system"/>
    <property type="evidence" value="ECO:0007669"/>
    <property type="project" value="UniProtKB-SubCell"/>
</dbReference>
<dbReference type="SUPFAM" id="SSF82171">
    <property type="entry name" value="DPP6 N-terminal domain-like"/>
    <property type="match status" value="1"/>
</dbReference>
<dbReference type="SUPFAM" id="SSF53474">
    <property type="entry name" value="alpha/beta-Hydrolases"/>
    <property type="match status" value="1"/>
</dbReference>
<dbReference type="FunFam" id="3.40.50.1820:FF:000003">
    <property type="entry name" value="Dipeptidyl peptidase 4"/>
    <property type="match status" value="1"/>
</dbReference>
<dbReference type="Pfam" id="PF00930">
    <property type="entry name" value="DPPIV_N"/>
    <property type="match status" value="1"/>
</dbReference>
<evidence type="ECO:0000256" key="10">
    <source>
        <dbReference type="ARBA" id="ARBA00023136"/>
    </source>
</evidence>
<evidence type="ECO:0000256" key="14">
    <source>
        <dbReference type="SAM" id="Phobius"/>
    </source>
</evidence>
<gene>
    <name evidence="17" type="ORF">QYM36_002973</name>
</gene>
<dbReference type="Gene3D" id="2.140.10.30">
    <property type="entry name" value="Dipeptidylpeptidase IV, N-terminal domain"/>
    <property type="match status" value="1"/>
</dbReference>
<keyword evidence="10 14" id="KW-0472">Membrane</keyword>
<evidence type="ECO:0000256" key="7">
    <source>
        <dbReference type="ARBA" id="ARBA00022825"/>
    </source>
</evidence>
<evidence type="ECO:0000313" key="17">
    <source>
        <dbReference type="EMBL" id="KAK2722623.1"/>
    </source>
</evidence>
<dbReference type="GO" id="GO:0006508">
    <property type="term" value="P:proteolysis"/>
    <property type="evidence" value="ECO:0007669"/>
    <property type="project" value="UniProtKB-KW"/>
</dbReference>
<dbReference type="GO" id="GO:0005886">
    <property type="term" value="C:plasma membrane"/>
    <property type="evidence" value="ECO:0007669"/>
    <property type="project" value="TreeGrafter"/>
</dbReference>
<dbReference type="InterPro" id="IPR001375">
    <property type="entry name" value="Peptidase_S9_cat"/>
</dbReference>
<dbReference type="EMBL" id="JAVRJZ010000005">
    <property type="protein sequence ID" value="KAK2722623.1"/>
    <property type="molecule type" value="Genomic_DNA"/>
</dbReference>
<evidence type="ECO:0000256" key="4">
    <source>
        <dbReference type="ARBA" id="ARBA00022670"/>
    </source>
</evidence>
<dbReference type="InterPro" id="IPR002469">
    <property type="entry name" value="Peptidase_S9B_N"/>
</dbReference>
<feature type="domain" description="Dipeptidylpeptidase IV N-terminal" evidence="16">
    <location>
        <begin position="141"/>
        <end position="520"/>
    </location>
</feature>
<evidence type="ECO:0000256" key="5">
    <source>
        <dbReference type="ARBA" id="ARBA00022692"/>
    </source>
</evidence>
<keyword evidence="8" id="KW-0735">Signal-anchor</keyword>
<feature type="transmembrane region" description="Helical" evidence="14">
    <location>
        <begin position="38"/>
        <end position="62"/>
    </location>
</feature>
<sequence length="824" mass="93278">MGDQVQTDPADLNNQTKVDIIDDLVDKKEVVTKKKGRVAAIIGIMAVVAISVGIIAGIVVGFSNGAPSPKPLLNGFTLDDILYSRYYPRDFNGTWISDTEFLYDNQEGDLQILDVATQSSSTLLTANQLSQWKIGHTYWLSKDRQFLLFNFDVTRVWRHSTKAKYSVLDIANNNVYPISIRNLPDQDVLQYAAFSPGDDNSIIFVFENDIYYMPSPTSPAVRITSDGSEFMFNGIPDWVYEEEVLSSDNAIWFSPSGSKIAFATFNDLNVQPFSFPIYGNPGDLDWQYTKNMNIMYPKPGTHNPIVSFTSVWLKHPGSNFQGKLWKSHFMPPRNLNPTDCLFTTATWVNEEAFFVVWSNRVQNQSYFSICDSFSGDCNVIHSYASEGGWNEFFDPPIFNSDGSMFVILHPVEVPLTDSMEAGKYKHVVLFDQINKSWSYKPLTFGHFEITRIISFEENRGIVYAIGTDVAKPSQRHLYEIQIDGNGFVCLTCNTGCTWNNARFSSDASYYAHSCNGPNVPEVRLRSATDSHNELLDWELNLSLKENLKNVSMPTNIYMRSIKIGPLSSPYYANVKLIMPQDFDIQNPASKKYPVLVNVYGGPSSQQVTEAFSISWGHYYASQGIIYAYIDGRGSGYQGENILFEIYRGMGTVEVEDQITVMKELKKEPFVDGSKTAIWGWSYGGFATASALEMDIPDALGETAYRCGMSVAPVTNWIYYDSIYTERYMSTPQDNALGYNTSDVTRNVENIRHKKFYLLHGTADDNVHYQQAMMLAKVLEKEDILFHSQSYPDENHGINLLKRHVYHSLTAFLMDDCFHMVEESN</sequence>
<keyword evidence="5 14" id="KW-0812">Transmembrane</keyword>
<dbReference type="Pfam" id="PF00326">
    <property type="entry name" value="Peptidase_S9"/>
    <property type="match status" value="1"/>
</dbReference>
<accession>A0AA88L8Q3</accession>
<evidence type="ECO:0000256" key="11">
    <source>
        <dbReference type="ARBA" id="ARBA00023180"/>
    </source>
</evidence>
<comment type="similarity">
    <text evidence="2">Belongs to the peptidase S9B family. DPPIV subfamily.</text>
</comment>
<evidence type="ECO:0000256" key="2">
    <source>
        <dbReference type="ARBA" id="ARBA00010036"/>
    </source>
</evidence>
<reference evidence="17" key="1">
    <citation type="submission" date="2023-07" db="EMBL/GenBank/DDBJ databases">
        <title>Chromosome-level genome assembly of Artemia franciscana.</title>
        <authorList>
            <person name="Jo E."/>
        </authorList>
    </citation>
    <scope>NUCLEOTIDE SEQUENCE</scope>
    <source>
        <tissue evidence="17">Whole body</tissue>
    </source>
</reference>
<evidence type="ECO:0000256" key="12">
    <source>
        <dbReference type="ARBA" id="ARBA00037847"/>
    </source>
</evidence>
<dbReference type="GO" id="GO:0004177">
    <property type="term" value="F:aminopeptidase activity"/>
    <property type="evidence" value="ECO:0007669"/>
    <property type="project" value="UniProtKB-KW"/>
</dbReference>
<keyword evidence="18" id="KW-1185">Reference proteome</keyword>
<dbReference type="Gene3D" id="3.40.50.1820">
    <property type="entry name" value="alpha/beta hydrolase"/>
    <property type="match status" value="1"/>
</dbReference>
<evidence type="ECO:0000256" key="1">
    <source>
        <dbReference type="ARBA" id="ARBA00004606"/>
    </source>
</evidence>
<comment type="caution">
    <text evidence="17">The sequence shown here is derived from an EMBL/GenBank/DDBJ whole genome shotgun (WGS) entry which is preliminary data.</text>
</comment>
<comment type="subcellular location">
    <subcellularLocation>
        <location evidence="12">Endomembrane system</location>
        <topology evidence="12">Single-pass membrane protein</topology>
    </subcellularLocation>
    <subcellularLocation>
        <location evidence="1">Membrane</location>
        <topology evidence="1">Single-pass type II membrane protein</topology>
    </subcellularLocation>
</comment>
<keyword evidence="4" id="KW-0645">Protease</keyword>
<evidence type="ECO:0000256" key="13">
    <source>
        <dbReference type="ARBA" id="ARBA00072929"/>
    </source>
</evidence>
<dbReference type="InterPro" id="IPR029058">
    <property type="entry name" value="AB_hydrolase_fold"/>
</dbReference>
<dbReference type="GO" id="GO:0008236">
    <property type="term" value="F:serine-type peptidase activity"/>
    <property type="evidence" value="ECO:0007669"/>
    <property type="project" value="UniProtKB-KW"/>
</dbReference>
<keyword evidence="9 14" id="KW-1133">Transmembrane helix</keyword>
<evidence type="ECO:0000259" key="16">
    <source>
        <dbReference type="Pfam" id="PF00930"/>
    </source>
</evidence>
<name>A0AA88L8Q3_ARTSF</name>
<feature type="domain" description="Peptidase S9 prolyl oligopeptidase catalytic" evidence="15">
    <location>
        <begin position="614"/>
        <end position="813"/>
    </location>
</feature>
<dbReference type="PANTHER" id="PTHR11731:SF200">
    <property type="entry name" value="DIPEPTIDYL PEPTIDASE 10, ISOFORM B"/>
    <property type="match status" value="1"/>
</dbReference>